<keyword evidence="2" id="KW-1185">Reference proteome</keyword>
<dbReference type="RefSeq" id="WP_322521817.1">
    <property type="nucleotide sequence ID" value="NZ_CP140153.1"/>
</dbReference>
<evidence type="ECO:0008006" key="3">
    <source>
        <dbReference type="Google" id="ProtNLM"/>
    </source>
</evidence>
<name>A0ABZ0YXG1_9GAMM</name>
<proteinExistence type="predicted"/>
<dbReference type="EMBL" id="CP140153">
    <property type="protein sequence ID" value="WQH16829.1"/>
    <property type="molecule type" value="Genomic_DNA"/>
</dbReference>
<evidence type="ECO:0000313" key="2">
    <source>
        <dbReference type="Proteomes" id="UP001327459"/>
    </source>
</evidence>
<protein>
    <recommendedName>
        <fullName evidence="3">DUF177 domain-containing protein</fullName>
    </recommendedName>
</protein>
<evidence type="ECO:0000313" key="1">
    <source>
        <dbReference type="EMBL" id="WQH16829.1"/>
    </source>
</evidence>
<sequence>MLTLPQTARAARVARDEMEATFKAEIAALSPDALPLQQGMAHGNVAQGDTLSAMVIGSVIGPERLRIHAGLFFTSVVAGCACTNDPSPMNDEPEYVEVEFEIDCRDGATQVRLLDSDE</sequence>
<organism evidence="1 2">
    <name type="scientific">Guyparkeria halophila</name>
    <dbReference type="NCBI Taxonomy" id="47960"/>
    <lineage>
        <taxon>Bacteria</taxon>
        <taxon>Pseudomonadati</taxon>
        <taxon>Pseudomonadota</taxon>
        <taxon>Gammaproteobacteria</taxon>
        <taxon>Chromatiales</taxon>
        <taxon>Thioalkalibacteraceae</taxon>
        <taxon>Guyparkeria</taxon>
    </lineage>
</organism>
<reference evidence="1 2" key="1">
    <citation type="submission" date="2023-11" db="EMBL/GenBank/DDBJ databases">
        <title>MicrobeMod: A computational toolkit for identifying prokaryotic methylation and restriction-modification with nanopore sequencing.</title>
        <authorList>
            <person name="Crits-Christoph A."/>
            <person name="Kang S.C."/>
            <person name="Lee H."/>
            <person name="Ostrov N."/>
        </authorList>
    </citation>
    <scope>NUCLEOTIDE SEQUENCE [LARGE SCALE GENOMIC DNA]</scope>
    <source>
        <strain evidence="1 2">ATCC 49870</strain>
    </source>
</reference>
<dbReference type="Proteomes" id="UP001327459">
    <property type="component" value="Chromosome"/>
</dbReference>
<accession>A0ABZ0YXG1</accession>
<gene>
    <name evidence="1" type="ORF">SR882_02710</name>
</gene>